<dbReference type="OrthoDB" id="49186at2759"/>
<dbReference type="Proteomes" id="UP000198406">
    <property type="component" value="Unassembled WGS sequence"/>
</dbReference>
<organism evidence="4 5">
    <name type="scientific">Fistulifera solaris</name>
    <name type="common">Oleaginous diatom</name>
    <dbReference type="NCBI Taxonomy" id="1519565"/>
    <lineage>
        <taxon>Eukaryota</taxon>
        <taxon>Sar</taxon>
        <taxon>Stramenopiles</taxon>
        <taxon>Ochrophyta</taxon>
        <taxon>Bacillariophyta</taxon>
        <taxon>Bacillariophyceae</taxon>
        <taxon>Bacillariophycidae</taxon>
        <taxon>Naviculales</taxon>
        <taxon>Naviculaceae</taxon>
        <taxon>Fistulifera</taxon>
    </lineage>
</organism>
<sequence>MFFIIKLLLGFVSVIFAVRGNDFSSTNSRGVDYPTNRFRVWENLDPPTQDVAASMGYDEMQWNTPGTFTLEYNRFELLSEAHQGAVEQLGIESEQWDCYVNHYRGYTWEELEMGGVALYYEWLGFNATRWEQERGSVAQVDRRIWDQLGSSEQEAARELCYFEELWNGVQIRFWTQTVAPTISSSVSATSSPTLSPTTSPSVRLTASPTSTPTNISSSSPTIFSSTTPSVLLTTAPTSTPTFIPTIPAFSTNIDPVDPIRYVPWTQLSDEFQSLAISLGYEMESWDLPGTAQVESLNFISLEKKEQDIVAAMGFTEAQWDCYINHYQGYAWDELPPETIQHLETLEWDSTLWENNAAPPEMRDRAWNDLGAPEREAAIALCYRYETWEMIPLEEWYVSTLPSRSPNGVMSVAPSVIQAGPASIVPVSSDSPTMSSTTANSAAPSSKSFNGVPLSTIIIFWEEAKQPIESRSFERSIVDYLTAFLLAAAPSPIKSVYATALIVEDRSAIVSGQVISEDNVSKISQQELEDILIGHFSSTGTAALYEFLIAGGLAIEGPLRVEVSGYDTSGPVQSNEEDKSFPWLIVIVIGTSVVAIAAAAVLIFTVHRIPKSIPTPSSDLASFRAPTTVAPSQRERQEMDDFSIDQSLYTTDTYLQAVR</sequence>
<keyword evidence="2" id="KW-0812">Transmembrane</keyword>
<evidence type="ECO:0000256" key="2">
    <source>
        <dbReference type="SAM" id="Phobius"/>
    </source>
</evidence>
<keyword evidence="2" id="KW-0472">Membrane</keyword>
<dbReference type="EMBL" id="BDSP01000172">
    <property type="protein sequence ID" value="GAX21799.1"/>
    <property type="molecule type" value="Genomic_DNA"/>
</dbReference>
<name>A0A1Z5K6F4_FISSO</name>
<protein>
    <submittedName>
        <fullName evidence="4">Uncharacterized protein</fullName>
    </submittedName>
</protein>
<feature type="transmembrane region" description="Helical" evidence="2">
    <location>
        <begin position="580"/>
        <end position="603"/>
    </location>
</feature>
<feature type="region of interest" description="Disordered" evidence="1">
    <location>
        <begin position="185"/>
        <end position="221"/>
    </location>
</feature>
<proteinExistence type="predicted"/>
<evidence type="ECO:0000256" key="3">
    <source>
        <dbReference type="SAM" id="SignalP"/>
    </source>
</evidence>
<keyword evidence="2" id="KW-1133">Transmembrane helix</keyword>
<accession>A0A1Z5K6F4</accession>
<keyword evidence="3" id="KW-0732">Signal</keyword>
<dbReference type="InParanoid" id="A0A1Z5K6F4"/>
<evidence type="ECO:0000256" key="1">
    <source>
        <dbReference type="SAM" id="MobiDB-lite"/>
    </source>
</evidence>
<dbReference type="AlphaFoldDB" id="A0A1Z5K6F4"/>
<evidence type="ECO:0000313" key="4">
    <source>
        <dbReference type="EMBL" id="GAX21799.1"/>
    </source>
</evidence>
<keyword evidence="5" id="KW-1185">Reference proteome</keyword>
<gene>
    <name evidence="4" type="ORF">FisN_31Lh089</name>
</gene>
<comment type="caution">
    <text evidence="4">The sequence shown here is derived from an EMBL/GenBank/DDBJ whole genome shotgun (WGS) entry which is preliminary data.</text>
</comment>
<feature type="chain" id="PRO_5012487190" evidence="3">
    <location>
        <begin position="18"/>
        <end position="658"/>
    </location>
</feature>
<reference evidence="4 5" key="1">
    <citation type="journal article" date="2015" name="Plant Cell">
        <title>Oil accumulation by the oleaginous diatom Fistulifera solaris as revealed by the genome and transcriptome.</title>
        <authorList>
            <person name="Tanaka T."/>
            <person name="Maeda Y."/>
            <person name="Veluchamy A."/>
            <person name="Tanaka M."/>
            <person name="Abida H."/>
            <person name="Marechal E."/>
            <person name="Bowler C."/>
            <person name="Muto M."/>
            <person name="Sunaga Y."/>
            <person name="Tanaka M."/>
            <person name="Yoshino T."/>
            <person name="Taniguchi T."/>
            <person name="Fukuda Y."/>
            <person name="Nemoto M."/>
            <person name="Matsumoto M."/>
            <person name="Wong P.S."/>
            <person name="Aburatani S."/>
            <person name="Fujibuchi W."/>
        </authorList>
    </citation>
    <scope>NUCLEOTIDE SEQUENCE [LARGE SCALE GENOMIC DNA]</scope>
    <source>
        <strain evidence="4 5">JPCC DA0580</strain>
    </source>
</reference>
<evidence type="ECO:0000313" key="5">
    <source>
        <dbReference type="Proteomes" id="UP000198406"/>
    </source>
</evidence>
<feature type="signal peptide" evidence="3">
    <location>
        <begin position="1"/>
        <end position="17"/>
    </location>
</feature>